<dbReference type="PANTHER" id="PTHR24020">
    <property type="entry name" value="COLLAGEN ALPHA"/>
    <property type="match status" value="1"/>
</dbReference>
<reference evidence="2 3" key="1">
    <citation type="submission" date="2021-06" db="EMBL/GenBank/DDBJ databases">
        <authorList>
            <person name="Palmer J.M."/>
        </authorList>
    </citation>
    <scope>NUCLEOTIDE SEQUENCE [LARGE SCALE GENOMIC DNA]</scope>
    <source>
        <strain evidence="2 3">XC_2019</strain>
        <tissue evidence="2">Muscle</tissue>
    </source>
</reference>
<evidence type="ECO:0000259" key="1">
    <source>
        <dbReference type="PROSITE" id="PS50234"/>
    </source>
</evidence>
<sequence length="360" mass="39253">MGQENFEHVRTFLYTLIKSLHQVGGGRFKFALTQYNSRPQTEFHLNTYPTMQDILEHIKTMSYRGGGTRTGLGLEFLIRTHLTSASGSCAAEGVAQVVVVLTDGRSQDDVGEPAKVLQMAGVQMFAVGVQDAVDWELREMASQPQETHVCCNHTGSKDGPLVHDWSLHLRSVTRNVGAANFPYVRDWVTRVIERLSVGRDEIRVALVQYDNDPEIKFFLNSYYQKSSVLEAVKGLTYSGGDESNLGAALEEVAESLLRESAGGRAEEGAPQVLVIISATVSSDDTGAGHRALMRAGVVTLGVPIGDDAAADLEEVATDKSFVLKADSFRTLTTTDDPLIGYITGLAMRSIIFENEFAEGM</sequence>
<dbReference type="InterPro" id="IPR050525">
    <property type="entry name" value="ECM_Assembly_Org"/>
</dbReference>
<feature type="domain" description="VWFA" evidence="1">
    <location>
        <begin position="1"/>
        <end position="176"/>
    </location>
</feature>
<dbReference type="PROSITE" id="PS50234">
    <property type="entry name" value="VWFA"/>
    <property type="match status" value="2"/>
</dbReference>
<feature type="domain" description="VWFA" evidence="1">
    <location>
        <begin position="173"/>
        <end position="342"/>
    </location>
</feature>
<dbReference type="SUPFAM" id="SSF53300">
    <property type="entry name" value="vWA-like"/>
    <property type="match status" value="2"/>
</dbReference>
<dbReference type="EMBL" id="JAHRIN010000718">
    <property type="protein sequence ID" value="MEQ2191377.1"/>
    <property type="molecule type" value="Genomic_DNA"/>
</dbReference>
<comment type="caution">
    <text evidence="2">The sequence shown here is derived from an EMBL/GenBank/DDBJ whole genome shotgun (WGS) entry which is preliminary data.</text>
</comment>
<proteinExistence type="predicted"/>
<dbReference type="InterPro" id="IPR036465">
    <property type="entry name" value="vWFA_dom_sf"/>
</dbReference>
<evidence type="ECO:0000313" key="3">
    <source>
        <dbReference type="Proteomes" id="UP001434883"/>
    </source>
</evidence>
<name>A0ABV0Q7C7_9TELE</name>
<dbReference type="PANTHER" id="PTHR24020:SF84">
    <property type="entry name" value="VWFA DOMAIN-CONTAINING PROTEIN"/>
    <property type="match status" value="1"/>
</dbReference>
<protein>
    <recommendedName>
        <fullName evidence="1">VWFA domain-containing protein</fullName>
    </recommendedName>
</protein>
<dbReference type="Gene3D" id="3.40.50.410">
    <property type="entry name" value="von Willebrand factor, type A domain"/>
    <property type="match status" value="2"/>
</dbReference>
<dbReference type="SMART" id="SM00327">
    <property type="entry name" value="VWA"/>
    <property type="match status" value="2"/>
</dbReference>
<organism evidence="2 3">
    <name type="scientific">Xenoophorus captivus</name>
    <dbReference type="NCBI Taxonomy" id="1517983"/>
    <lineage>
        <taxon>Eukaryota</taxon>
        <taxon>Metazoa</taxon>
        <taxon>Chordata</taxon>
        <taxon>Craniata</taxon>
        <taxon>Vertebrata</taxon>
        <taxon>Euteleostomi</taxon>
        <taxon>Actinopterygii</taxon>
        <taxon>Neopterygii</taxon>
        <taxon>Teleostei</taxon>
        <taxon>Neoteleostei</taxon>
        <taxon>Acanthomorphata</taxon>
        <taxon>Ovalentaria</taxon>
        <taxon>Atherinomorphae</taxon>
        <taxon>Cyprinodontiformes</taxon>
        <taxon>Goodeidae</taxon>
        <taxon>Xenoophorus</taxon>
    </lineage>
</organism>
<evidence type="ECO:0000313" key="2">
    <source>
        <dbReference type="EMBL" id="MEQ2191377.1"/>
    </source>
</evidence>
<dbReference type="InterPro" id="IPR002035">
    <property type="entry name" value="VWF_A"/>
</dbReference>
<dbReference type="Pfam" id="PF00092">
    <property type="entry name" value="VWA"/>
    <property type="match status" value="2"/>
</dbReference>
<dbReference type="Proteomes" id="UP001434883">
    <property type="component" value="Unassembled WGS sequence"/>
</dbReference>
<gene>
    <name evidence="2" type="ORF">XENOCAPTIV_027556</name>
</gene>
<accession>A0ABV0Q7C7</accession>
<keyword evidence="3" id="KW-1185">Reference proteome</keyword>